<reference evidence="7 8" key="1">
    <citation type="submission" date="2022-05" db="EMBL/GenBank/DDBJ databases">
        <authorList>
            <consortium name="Genoscope - CEA"/>
            <person name="William W."/>
        </authorList>
    </citation>
    <scope>NUCLEOTIDE SEQUENCE [LARGE SCALE GENOMIC DNA]</scope>
</reference>
<keyword evidence="2 4" id="KW-0479">Metal-binding</keyword>
<keyword evidence="8" id="KW-1185">Reference proteome</keyword>
<accession>A0ABN8PX28</accession>
<dbReference type="PANTHER" id="PTHR10044">
    <property type="entry name" value="INHIBITOR OF APOPTOSIS"/>
    <property type="match status" value="1"/>
</dbReference>
<feature type="region of interest" description="Disordered" evidence="5">
    <location>
        <begin position="608"/>
        <end position="667"/>
    </location>
</feature>
<feature type="compositionally biased region" description="Polar residues" evidence="5">
    <location>
        <begin position="682"/>
        <end position="692"/>
    </location>
</feature>
<dbReference type="CDD" id="cd16713">
    <property type="entry name" value="RING-HC_BIRC2_3_7"/>
    <property type="match status" value="1"/>
</dbReference>
<keyword evidence="3" id="KW-0862">Zinc</keyword>
<dbReference type="Pfam" id="PF00653">
    <property type="entry name" value="BIR"/>
    <property type="match status" value="2"/>
</dbReference>
<feature type="region of interest" description="Disordered" evidence="5">
    <location>
        <begin position="826"/>
        <end position="858"/>
    </location>
</feature>
<evidence type="ECO:0000256" key="2">
    <source>
        <dbReference type="ARBA" id="ARBA00022771"/>
    </source>
</evidence>
<organism evidence="7 8">
    <name type="scientific">Porites lobata</name>
    <dbReference type="NCBI Taxonomy" id="104759"/>
    <lineage>
        <taxon>Eukaryota</taxon>
        <taxon>Metazoa</taxon>
        <taxon>Cnidaria</taxon>
        <taxon>Anthozoa</taxon>
        <taxon>Hexacorallia</taxon>
        <taxon>Scleractinia</taxon>
        <taxon>Fungiina</taxon>
        <taxon>Poritidae</taxon>
        <taxon>Porites</taxon>
    </lineage>
</organism>
<evidence type="ECO:0000313" key="8">
    <source>
        <dbReference type="Proteomes" id="UP001159405"/>
    </source>
</evidence>
<feature type="region of interest" description="Disordered" evidence="5">
    <location>
        <begin position="327"/>
        <end position="354"/>
    </location>
</feature>
<evidence type="ECO:0000256" key="4">
    <source>
        <dbReference type="PROSITE-ProRule" id="PRU00175"/>
    </source>
</evidence>
<evidence type="ECO:0000313" key="7">
    <source>
        <dbReference type="EMBL" id="CAH3152506.1"/>
    </source>
</evidence>
<dbReference type="Proteomes" id="UP001159405">
    <property type="component" value="Unassembled WGS sequence"/>
</dbReference>
<keyword evidence="2 4" id="KW-0863">Zinc-finger</keyword>
<feature type="compositionally biased region" description="Low complexity" evidence="5">
    <location>
        <begin position="697"/>
        <end position="713"/>
    </location>
</feature>
<gene>
    <name evidence="7" type="ORF">PLOB_00049277</name>
</gene>
<dbReference type="Gene3D" id="3.30.40.10">
    <property type="entry name" value="Zinc/RING finger domain, C3HC4 (zinc finger)"/>
    <property type="match status" value="1"/>
</dbReference>
<evidence type="ECO:0000256" key="5">
    <source>
        <dbReference type="SAM" id="MobiDB-lite"/>
    </source>
</evidence>
<proteinExistence type="inferred from homology"/>
<sequence length="918" mass="104491">MLSAQQHESGMMKMMDERFDLQSYNSQSSSYSSFLSDQEPGSHTGDSFNGFDHQEAHRINNADKRDMLDYEHEFDSVEKRLKTFTRWPVDSPVNPRDLAAAGFYSSEFALDDLVVCFKCDLHLKQWKPGDDPWKEHKQRNPGCPFIREWETENGISVVDGPLAPSSKYQNLPRYQHLNHQEEPQYGDVVLGTISSSYLDRNGVPYSERPPYFTAGEYGYPEQPYYPARERDFLRSNSTQFQLPEQQREGTETNGHFVVRQGSSQVHILGSGAKVYQLNPKDKLVIHSGSQGNHLQQIGSVRYPEVNRFPSNFGTSFTVPREHIQHRLPRTEEQTSGRYYPPGSSVSTSKNEQFENQPGYEYSIEESFREGKRTAEFQRSVSHSVALPQEENAKYALQRDRSQSEGQLRYMNTMYKTSAPNQPPFSQNISGQTPYKLHRSEQTIPNEEELIQENCSRQYPEARETGPHQPPVETNNWQTSHGPTGQGSKRPTLFVARPVVDPSLQPRQQPLIRHEDARHISSPADLASEHHRLTTFVDWPHDHPIRPLDLAASGFYYLGRDDCVKCYRCGVGLNNWEPTDTPWGEHQKHNPTCPLVLEYFSGRLSLREHPAPRQSTTTEDRFTTPQESFQYRHPQHSHDLQDRQVPIRSGDLPVHGTWGRSESYPPPAVSRVVTQQNQQHPYWATQPMTSSQEEGYMTSRRQSGSSCSESGSTQKQRSCSPRGSAALEFDMEKLAEMGFTQQQVNDAMEERLEVTGSTFPTYTDLVSALLEKQAQQQLSLQTCSPTTQQRCEPASPPPPRLAIPTDITSSHSRENHFFPERNCVSAVTSPTTTAPDVNSLRRSFSTPARSPSESGEESLEEKLERMQEERLCKICMDAEVSMVFRPCGHLTCCVDCASGVELCPMCRAPILEKFRTYLS</sequence>
<dbReference type="Gene3D" id="1.10.1170.10">
    <property type="entry name" value="Inhibitor Of Apoptosis Protein (2mihbC-IAP-1), Chain A"/>
    <property type="match status" value="2"/>
</dbReference>
<dbReference type="SMART" id="SM00184">
    <property type="entry name" value="RING"/>
    <property type="match status" value="1"/>
</dbReference>
<dbReference type="PROSITE" id="PS50089">
    <property type="entry name" value="ZF_RING_2"/>
    <property type="match status" value="1"/>
</dbReference>
<protein>
    <recommendedName>
        <fullName evidence="6">RING-type domain-containing protein</fullName>
    </recommendedName>
</protein>
<dbReference type="EMBL" id="CALNXK010000094">
    <property type="protein sequence ID" value="CAH3152506.1"/>
    <property type="molecule type" value="Genomic_DNA"/>
</dbReference>
<feature type="region of interest" description="Disordered" evidence="5">
    <location>
        <begin position="457"/>
        <end position="488"/>
    </location>
</feature>
<feature type="compositionally biased region" description="Polar residues" evidence="5">
    <location>
        <begin position="826"/>
        <end position="847"/>
    </location>
</feature>
<name>A0ABN8PX28_9CNID</name>
<dbReference type="InterPro" id="IPR013083">
    <property type="entry name" value="Znf_RING/FYVE/PHD"/>
</dbReference>
<dbReference type="SUPFAM" id="SSF57924">
    <property type="entry name" value="Inhibitor of apoptosis (IAP) repeat"/>
    <property type="match status" value="2"/>
</dbReference>
<feature type="compositionally biased region" description="Polar residues" evidence="5">
    <location>
        <begin position="471"/>
        <end position="488"/>
    </location>
</feature>
<dbReference type="InterPro" id="IPR050784">
    <property type="entry name" value="IAP"/>
</dbReference>
<feature type="region of interest" description="Disordered" evidence="5">
    <location>
        <begin position="682"/>
        <end position="722"/>
    </location>
</feature>
<dbReference type="InterPro" id="IPR001841">
    <property type="entry name" value="Znf_RING"/>
</dbReference>
<dbReference type="PROSITE" id="PS50143">
    <property type="entry name" value="BIR_REPEAT_2"/>
    <property type="match status" value="2"/>
</dbReference>
<evidence type="ECO:0000259" key="6">
    <source>
        <dbReference type="PROSITE" id="PS50089"/>
    </source>
</evidence>
<dbReference type="PANTHER" id="PTHR10044:SF139">
    <property type="entry name" value="DEATH-ASSOCIATED INHIBITOR OF APOPTOSIS 2"/>
    <property type="match status" value="1"/>
</dbReference>
<dbReference type="PROSITE" id="PS01282">
    <property type="entry name" value="BIR_REPEAT_1"/>
    <property type="match status" value="1"/>
</dbReference>
<evidence type="ECO:0000256" key="3">
    <source>
        <dbReference type="ARBA" id="ARBA00022833"/>
    </source>
</evidence>
<feature type="compositionally biased region" description="Polar residues" evidence="5">
    <location>
        <begin position="343"/>
        <end position="354"/>
    </location>
</feature>
<dbReference type="InterPro" id="IPR001370">
    <property type="entry name" value="BIR_rpt"/>
</dbReference>
<evidence type="ECO:0000256" key="1">
    <source>
        <dbReference type="ARBA" id="ARBA00006672"/>
    </source>
</evidence>
<dbReference type="Gene3D" id="1.10.8.10">
    <property type="entry name" value="DNA helicase RuvA subunit, C-terminal domain"/>
    <property type="match status" value="1"/>
</dbReference>
<dbReference type="Pfam" id="PF13920">
    <property type="entry name" value="zf-C3HC4_3"/>
    <property type="match status" value="1"/>
</dbReference>
<dbReference type="CDD" id="cd00022">
    <property type="entry name" value="BIR"/>
    <property type="match status" value="2"/>
</dbReference>
<feature type="compositionally biased region" description="Polar residues" evidence="5">
    <location>
        <begin position="612"/>
        <end position="628"/>
    </location>
</feature>
<comment type="similarity">
    <text evidence="1">Belongs to the IAP family.</text>
</comment>
<dbReference type="SMART" id="SM00238">
    <property type="entry name" value="BIR"/>
    <property type="match status" value="2"/>
</dbReference>
<comment type="caution">
    <text evidence="7">The sequence shown here is derived from an EMBL/GenBank/DDBJ whole genome shotgun (WGS) entry which is preliminary data.</text>
</comment>
<feature type="domain" description="RING-type" evidence="6">
    <location>
        <begin position="871"/>
        <end position="906"/>
    </location>
</feature>